<proteinExistence type="predicted"/>
<keyword evidence="2" id="KW-0547">Nucleotide-binding</keyword>
<reference evidence="5 6" key="1">
    <citation type="submission" date="2018-12" db="EMBL/GenBank/DDBJ databases">
        <authorList>
            <person name="Criscuolo A."/>
        </authorList>
    </citation>
    <scope>NUCLEOTIDE SEQUENCE [LARGE SCALE GENOMIC DNA]</scope>
    <source>
        <strain evidence="5">ACIP1116281</strain>
    </source>
</reference>
<dbReference type="Gene3D" id="3.40.50.300">
    <property type="entry name" value="P-loop containing nucleotide triphosphate hydrolases"/>
    <property type="match status" value="1"/>
</dbReference>
<evidence type="ECO:0000313" key="5">
    <source>
        <dbReference type="EMBL" id="VDS03889.1"/>
    </source>
</evidence>
<dbReference type="InterPro" id="IPR003593">
    <property type="entry name" value="AAA+_ATPase"/>
</dbReference>
<gene>
    <name evidence="5" type="ORF">DEVEQU_01018</name>
</gene>
<organism evidence="5 6">
    <name type="scientific">Devosia equisanguinis</name>
    <dbReference type="NCBI Taxonomy" id="2490941"/>
    <lineage>
        <taxon>Bacteria</taxon>
        <taxon>Pseudomonadati</taxon>
        <taxon>Pseudomonadota</taxon>
        <taxon>Alphaproteobacteria</taxon>
        <taxon>Hyphomicrobiales</taxon>
        <taxon>Devosiaceae</taxon>
        <taxon>Devosia</taxon>
    </lineage>
</organism>
<name>A0A447I8Q2_9HYPH</name>
<evidence type="ECO:0000313" key="6">
    <source>
        <dbReference type="Proteomes" id="UP000268844"/>
    </source>
</evidence>
<dbReference type="Proteomes" id="UP000268844">
    <property type="component" value="Unassembled WGS sequence"/>
</dbReference>
<dbReference type="InterPro" id="IPR027417">
    <property type="entry name" value="P-loop_NTPase"/>
</dbReference>
<evidence type="ECO:0000259" key="4">
    <source>
        <dbReference type="SMART" id="SM00382"/>
    </source>
</evidence>
<dbReference type="GO" id="GO:0005524">
    <property type="term" value="F:ATP binding"/>
    <property type="evidence" value="ECO:0007669"/>
    <property type="project" value="UniProtKB-KW"/>
</dbReference>
<keyword evidence="1" id="KW-0235">DNA replication</keyword>
<dbReference type="PANTHER" id="PTHR11669">
    <property type="entry name" value="REPLICATION FACTOR C / DNA POLYMERASE III GAMMA-TAU SUBUNIT"/>
    <property type="match status" value="1"/>
</dbReference>
<dbReference type="SMART" id="SM00382">
    <property type="entry name" value="AAA"/>
    <property type="match status" value="1"/>
</dbReference>
<keyword evidence="3" id="KW-0067">ATP-binding</keyword>
<dbReference type="GO" id="GO:0003689">
    <property type="term" value="F:DNA clamp loader activity"/>
    <property type="evidence" value="ECO:0007669"/>
    <property type="project" value="TreeGrafter"/>
</dbReference>
<dbReference type="AlphaFoldDB" id="A0A447I8Q2"/>
<evidence type="ECO:0000256" key="2">
    <source>
        <dbReference type="ARBA" id="ARBA00022741"/>
    </source>
</evidence>
<dbReference type="Pfam" id="PF00004">
    <property type="entry name" value="AAA"/>
    <property type="match status" value="1"/>
</dbReference>
<dbReference type="CDD" id="cd00009">
    <property type="entry name" value="AAA"/>
    <property type="match status" value="1"/>
</dbReference>
<feature type="domain" description="AAA+ ATPase" evidence="4">
    <location>
        <begin position="34"/>
        <end position="159"/>
    </location>
</feature>
<protein>
    <submittedName>
        <fullName evidence="5">Replication factor C small subunit</fullName>
    </submittedName>
</protein>
<dbReference type="InterPro" id="IPR003959">
    <property type="entry name" value="ATPase_AAA_core"/>
</dbReference>
<dbReference type="EMBL" id="UZWD01000017">
    <property type="protein sequence ID" value="VDS03889.1"/>
    <property type="molecule type" value="Genomic_DNA"/>
</dbReference>
<evidence type="ECO:0000256" key="3">
    <source>
        <dbReference type="ARBA" id="ARBA00022840"/>
    </source>
</evidence>
<dbReference type="GO" id="GO:0016887">
    <property type="term" value="F:ATP hydrolysis activity"/>
    <property type="evidence" value="ECO:0007669"/>
    <property type="project" value="InterPro"/>
</dbReference>
<accession>A0A447I8Q2</accession>
<evidence type="ECO:0000256" key="1">
    <source>
        <dbReference type="ARBA" id="ARBA00022705"/>
    </source>
</evidence>
<dbReference type="SUPFAM" id="SSF52540">
    <property type="entry name" value="P-loop containing nucleoside triphosphate hydrolases"/>
    <property type="match status" value="1"/>
</dbReference>
<dbReference type="RefSeq" id="WP_164550254.1">
    <property type="nucleotide sequence ID" value="NZ_JBHTMH010000001.1"/>
</dbReference>
<dbReference type="PANTHER" id="PTHR11669:SF20">
    <property type="entry name" value="REPLICATION FACTOR C SUBUNIT 4"/>
    <property type="match status" value="1"/>
</dbReference>
<keyword evidence="6" id="KW-1185">Reference proteome</keyword>
<dbReference type="GO" id="GO:0006281">
    <property type="term" value="P:DNA repair"/>
    <property type="evidence" value="ECO:0007669"/>
    <property type="project" value="TreeGrafter"/>
</dbReference>
<dbReference type="InterPro" id="IPR050238">
    <property type="entry name" value="DNA_Rep/Repair_Clamp_Loader"/>
</dbReference>
<dbReference type="GO" id="GO:0006261">
    <property type="term" value="P:DNA-templated DNA replication"/>
    <property type="evidence" value="ECO:0007669"/>
    <property type="project" value="TreeGrafter"/>
</dbReference>
<sequence length="223" mass="24675">MSLESRYRPSSFGDITFATPAQTTALSPYFRGLTRRPLILHGPPGGGKTESAKLLPAAICPDIQQADIMELNGSKENGIDKIRSVFDGFARTTKSNSMDLGVIIFNEADGLSKDAQDALKGEMEAVQEYCLVIMTTNHVQRIHDPIRDRCRLVEFPLPNTQLLLPLAQRIMRDHGEDVSGDHLLAVLSAETWPVGHLSYRKMFERVETLIAKRREAAATGRAS</sequence>